<protein>
    <submittedName>
        <fullName evidence="1">Uncharacterized protein</fullName>
    </submittedName>
</protein>
<proteinExistence type="predicted"/>
<sequence length="91" mass="10225">MAGLFTRRDEHRSAVLRLGEAALNELIGDLGFGDVAIPHQGIELAVGDLRHGWVTILENDNTMHVFSFFSFHHWNSRRRAPVGLRDPAFST</sequence>
<reference evidence="1 2" key="1">
    <citation type="submission" date="2023-07" db="EMBL/GenBank/DDBJ databases">
        <title>Comparative genomics of wheat-associated soil bacteria to identify genetic determinants of phenazine resistance.</title>
        <authorList>
            <person name="Mouncey N."/>
        </authorList>
    </citation>
    <scope>NUCLEOTIDE SEQUENCE [LARGE SCALE GENOMIC DNA]</scope>
    <source>
        <strain evidence="1 2">W4I11</strain>
    </source>
</reference>
<name>A0ABU0S3C2_9HYPH</name>
<dbReference type="Proteomes" id="UP001237780">
    <property type="component" value="Unassembled WGS sequence"/>
</dbReference>
<gene>
    <name evidence="1" type="ORF">QFZ34_000396</name>
</gene>
<comment type="caution">
    <text evidence="1">The sequence shown here is derived from an EMBL/GenBank/DDBJ whole genome shotgun (WGS) entry which is preliminary data.</text>
</comment>
<dbReference type="EMBL" id="JAUSZT010000002">
    <property type="protein sequence ID" value="MDQ0995219.1"/>
    <property type="molecule type" value="Genomic_DNA"/>
</dbReference>
<evidence type="ECO:0000313" key="2">
    <source>
        <dbReference type="Proteomes" id="UP001237780"/>
    </source>
</evidence>
<keyword evidence="2" id="KW-1185">Reference proteome</keyword>
<organism evidence="1 2">
    <name type="scientific">Phyllobacterium ifriqiyense</name>
    <dbReference type="NCBI Taxonomy" id="314238"/>
    <lineage>
        <taxon>Bacteria</taxon>
        <taxon>Pseudomonadati</taxon>
        <taxon>Pseudomonadota</taxon>
        <taxon>Alphaproteobacteria</taxon>
        <taxon>Hyphomicrobiales</taxon>
        <taxon>Phyllobacteriaceae</taxon>
        <taxon>Phyllobacterium</taxon>
    </lineage>
</organism>
<evidence type="ECO:0000313" key="1">
    <source>
        <dbReference type="EMBL" id="MDQ0995219.1"/>
    </source>
</evidence>
<accession>A0ABU0S3C2</accession>